<evidence type="ECO:0000256" key="4">
    <source>
        <dbReference type="ARBA" id="ARBA00022737"/>
    </source>
</evidence>
<dbReference type="GO" id="GO:0051539">
    <property type="term" value="F:4 iron, 4 sulfur cluster binding"/>
    <property type="evidence" value="ECO:0007669"/>
    <property type="project" value="UniProtKB-KW"/>
</dbReference>
<evidence type="ECO:0000256" key="2">
    <source>
        <dbReference type="ARBA" id="ARBA00022485"/>
    </source>
</evidence>
<dbReference type="PROSITE" id="PS00198">
    <property type="entry name" value="4FE4S_FER_1"/>
    <property type="match status" value="1"/>
</dbReference>
<keyword evidence="1" id="KW-0813">Transport</keyword>
<comment type="caution">
    <text evidence="9">The sequence shown here is derived from an EMBL/GenBank/DDBJ whole genome shotgun (WGS) entry which is preliminary data.</text>
</comment>
<reference evidence="9 10" key="1">
    <citation type="submission" date="2020-10" db="EMBL/GenBank/DDBJ databases">
        <title>Connecting structure to function with the recovery of over 1000 high-quality activated sludge metagenome-assembled genomes encoding full-length rRNA genes using long-read sequencing.</title>
        <authorList>
            <person name="Singleton C.M."/>
            <person name="Petriglieri F."/>
            <person name="Kristensen J.M."/>
            <person name="Kirkegaard R.H."/>
            <person name="Michaelsen T.Y."/>
            <person name="Andersen M.H."/>
            <person name="Karst S.M."/>
            <person name="Dueholm M.S."/>
            <person name="Nielsen P.H."/>
            <person name="Albertsen M."/>
        </authorList>
    </citation>
    <scope>NUCLEOTIDE SEQUENCE [LARGE SCALE GENOMIC DNA]</scope>
    <source>
        <strain evidence="9">OdNE_18-Q3-R46-58_MAXAC.008</strain>
    </source>
</reference>
<evidence type="ECO:0000256" key="1">
    <source>
        <dbReference type="ARBA" id="ARBA00022448"/>
    </source>
</evidence>
<dbReference type="SUPFAM" id="SSF54862">
    <property type="entry name" value="4Fe-4S ferredoxins"/>
    <property type="match status" value="1"/>
</dbReference>
<dbReference type="Pfam" id="PF13247">
    <property type="entry name" value="Fer4_11"/>
    <property type="match status" value="1"/>
</dbReference>
<keyword evidence="2" id="KW-0004">4Fe-4S</keyword>
<feature type="domain" description="4Fe-4S ferredoxin-type" evidence="8">
    <location>
        <begin position="78"/>
        <end position="108"/>
    </location>
</feature>
<evidence type="ECO:0000256" key="6">
    <source>
        <dbReference type="ARBA" id="ARBA00023004"/>
    </source>
</evidence>
<dbReference type="PANTHER" id="PTHR43177:SF5">
    <property type="entry name" value="ANAEROBIC DIMETHYL SULFOXIDE REDUCTASE CHAIN B-RELATED"/>
    <property type="match status" value="1"/>
</dbReference>
<proteinExistence type="predicted"/>
<evidence type="ECO:0000256" key="5">
    <source>
        <dbReference type="ARBA" id="ARBA00022982"/>
    </source>
</evidence>
<keyword evidence="5" id="KW-0249">Electron transport</keyword>
<protein>
    <submittedName>
        <fullName evidence="9">4Fe-4S ferredoxin</fullName>
    </submittedName>
</protein>
<dbReference type="Gene3D" id="3.30.70.20">
    <property type="match status" value="2"/>
</dbReference>
<dbReference type="Pfam" id="PF12797">
    <property type="entry name" value="Fer4_2"/>
    <property type="match status" value="1"/>
</dbReference>
<dbReference type="PROSITE" id="PS51379">
    <property type="entry name" value="4FE4S_FER_2"/>
    <property type="match status" value="3"/>
</dbReference>
<keyword evidence="3" id="KW-0479">Metal-binding</keyword>
<dbReference type="AlphaFoldDB" id="A0A936K764"/>
<evidence type="ECO:0000313" key="10">
    <source>
        <dbReference type="Proteomes" id="UP000709959"/>
    </source>
</evidence>
<name>A0A936K764_9BACT</name>
<dbReference type="PANTHER" id="PTHR43177">
    <property type="entry name" value="PROTEIN NRFC"/>
    <property type="match status" value="1"/>
</dbReference>
<sequence length="193" mass="21215">MVPQDYGFFIDPQRCIGCRSCVGACAECGTHRGRSMIHLDEMDRFNSTQTVPTVCMHCEDPICAQVCPSDAIKRSEDGVVHAAQKPRCIGCQNCELSCPFGIPIVFSGLEQMLKCDLCYDRTSVGHKPMCATVCPSQALLFVRKDEVANLRKNKPLRDFLIGAVHVKTKNALMVPDPETPLHLDAALLIDGGY</sequence>
<dbReference type="EMBL" id="JADKCH010000023">
    <property type="protein sequence ID" value="MBK8573604.1"/>
    <property type="molecule type" value="Genomic_DNA"/>
</dbReference>
<keyword evidence="6" id="KW-0408">Iron</keyword>
<organism evidence="9 10">
    <name type="scientific">Candidatus Geothrix odensensis</name>
    <dbReference type="NCBI Taxonomy" id="2954440"/>
    <lineage>
        <taxon>Bacteria</taxon>
        <taxon>Pseudomonadati</taxon>
        <taxon>Acidobacteriota</taxon>
        <taxon>Holophagae</taxon>
        <taxon>Holophagales</taxon>
        <taxon>Holophagaceae</taxon>
        <taxon>Geothrix</taxon>
    </lineage>
</organism>
<evidence type="ECO:0000259" key="8">
    <source>
        <dbReference type="PROSITE" id="PS51379"/>
    </source>
</evidence>
<dbReference type="InterPro" id="IPR017896">
    <property type="entry name" value="4Fe4S_Fe-S-bd"/>
</dbReference>
<gene>
    <name evidence="9" type="ORF">IPN91_13470</name>
</gene>
<dbReference type="GO" id="GO:0046872">
    <property type="term" value="F:metal ion binding"/>
    <property type="evidence" value="ECO:0007669"/>
    <property type="project" value="UniProtKB-KW"/>
</dbReference>
<evidence type="ECO:0000256" key="3">
    <source>
        <dbReference type="ARBA" id="ARBA00022723"/>
    </source>
</evidence>
<feature type="domain" description="4Fe-4S ferredoxin-type" evidence="8">
    <location>
        <begin position="6"/>
        <end position="36"/>
    </location>
</feature>
<evidence type="ECO:0000256" key="7">
    <source>
        <dbReference type="ARBA" id="ARBA00023014"/>
    </source>
</evidence>
<feature type="domain" description="4Fe-4S ferredoxin-type" evidence="8">
    <location>
        <begin position="46"/>
        <end position="77"/>
    </location>
</feature>
<dbReference type="InterPro" id="IPR017900">
    <property type="entry name" value="4Fe4S_Fe_S_CS"/>
</dbReference>
<accession>A0A936K764</accession>
<dbReference type="InterPro" id="IPR050954">
    <property type="entry name" value="ET_IronSulfur_Cluster-Binding"/>
</dbReference>
<keyword evidence="4" id="KW-0677">Repeat</keyword>
<dbReference type="Proteomes" id="UP000709959">
    <property type="component" value="Unassembled WGS sequence"/>
</dbReference>
<keyword evidence="7" id="KW-0411">Iron-sulfur</keyword>
<evidence type="ECO:0000313" key="9">
    <source>
        <dbReference type="EMBL" id="MBK8573604.1"/>
    </source>
</evidence>